<keyword evidence="8" id="KW-1185">Reference proteome</keyword>
<feature type="signal peptide" evidence="3">
    <location>
        <begin position="1"/>
        <end position="21"/>
    </location>
</feature>
<organism evidence="7 8">
    <name type="scientific">Oryza sativa subsp. indica</name>
    <name type="common">Rice</name>
    <dbReference type="NCBI Taxonomy" id="39946"/>
    <lineage>
        <taxon>Eukaryota</taxon>
        <taxon>Viridiplantae</taxon>
        <taxon>Streptophyta</taxon>
        <taxon>Embryophyta</taxon>
        <taxon>Tracheophyta</taxon>
        <taxon>Spermatophyta</taxon>
        <taxon>Magnoliopsida</taxon>
        <taxon>Liliopsida</taxon>
        <taxon>Poales</taxon>
        <taxon>Poaceae</taxon>
        <taxon>BOP clade</taxon>
        <taxon>Oryzoideae</taxon>
        <taxon>Oryzeae</taxon>
        <taxon>Oryzinae</taxon>
        <taxon>Oryza</taxon>
        <taxon>Oryza sativa</taxon>
    </lineage>
</organism>
<dbReference type="STRING" id="39946.B8B5H9"/>
<dbReference type="InterPro" id="IPR017853">
    <property type="entry name" value="GH"/>
</dbReference>
<dbReference type="CDD" id="cd06604">
    <property type="entry name" value="GH31_glucosidase_II_MalA"/>
    <property type="match status" value="1"/>
</dbReference>
<accession>B8B5H9</accession>
<dbReference type="SUPFAM" id="SSF51445">
    <property type="entry name" value="(Trans)glycosidases"/>
    <property type="match status" value="1"/>
</dbReference>
<dbReference type="InterPro" id="IPR000322">
    <property type="entry name" value="Glyco_hydro_31_TIM"/>
</dbReference>
<proteinExistence type="inferred from homology"/>
<evidence type="ECO:0000256" key="3">
    <source>
        <dbReference type="SAM" id="SignalP"/>
    </source>
</evidence>
<dbReference type="Gramene" id="BGIOSGA025579-TA">
    <property type="protein sequence ID" value="BGIOSGA025579-PA"/>
    <property type="gene ID" value="BGIOSGA025579"/>
</dbReference>
<evidence type="ECO:0000259" key="6">
    <source>
        <dbReference type="Pfam" id="PF17137"/>
    </source>
</evidence>
<dbReference type="InterPro" id="IPR013780">
    <property type="entry name" value="Glyco_hydro_b"/>
</dbReference>
<dbReference type="SUPFAM" id="SSF74650">
    <property type="entry name" value="Galactose mutarotase-like"/>
    <property type="match status" value="1"/>
</dbReference>
<dbReference type="Pfam" id="PF13802">
    <property type="entry name" value="Gal_mutarotas_2"/>
    <property type="match status" value="1"/>
</dbReference>
<feature type="region of interest" description="Disordered" evidence="2">
    <location>
        <begin position="33"/>
        <end position="95"/>
    </location>
</feature>
<sequence>MPPRVGILILVGCCGAAALRALEPAKPLVAASSDTAAVAPPPPAAPRSSPRQSTSGWRGGGEGGEGAGAARQSGHDAGVRGDGGESGDGAGRERGAAGAGAALRDGKACACYDIALLLLCAVGVIRAIDDQASFTYEPAGAAEKDGVGAALLGKMLSCSFTITCLPSGTSFYGTGESSGPLERTGKLVITWNTDAWDYGPGTTSLYQSHPWVLAVLPDGKALGVLADTTCRCEIDLRQESTMKFSASCTYPVILFGPFNTPSEVTTSLSHAIGTVSMPPKWSLGYHQCRYSYDSSEKVLQVVKTFRERGIPCDVVWMDIDYMDGFRCFTFSHRFPDPKCMVDDLHSVGCKAIWMLDPGIKNESGYFVFDSGLESDVWVQKEDKQPFVGEVWPGDCVFPDFTCERARSWWSGLVRQFVSNGVDGLWNDMNEPAVFNTATKTMPESNIHRGDANIGGLQNHPYYHNVYGMLMAKSTYEGMKLANPTKRPFVLTRAGFIGQQRYAAMWTGDNVSNWEHLHMSIAMVLQLDFELNSQLTCGWVRILLYANKAYEQIPGPRRGLSGQPFAGPDIGGFAGNATPKLFGRWMGVGALFPFSRGHSDKGSLDHEPWSFGEECEEVCRLALLRRYRLLPHIYTLFYLSHTNGTPVAAPVYFADPQDLELRKIETSFLLGSLLVCASTCPDKGAHESSQKLPKGIWLPFDFGDSHPDLPMMYLRGGAVLPIGLPLNHVGEAKLDDNLSLIIALDENGKAEGVLFEDDGDGYEFLQGNYLLTYYVAELHSSVVTVKVARTEGSWKRPNRNLKINILLGGGAMVSTHGIDGEDLHLTMPTESEVSSLVATSELELKKRFEMVRPIPDIDKPLGKEVAELSEIPIDLNGEDWLVKVVPQIGGRIISMTHLPSDSQWLHSTNRINGYEEYNAAEDTAGCTEEYKVIRRYREQSGKEESICLEGDIGGGLVLQRQISICKENPKIVKIDSSIRAKQGADHSGGFSGLACLRVRPSFILQYPTEVSVVFTASNGIKREILPDSGELTFEGVLRPNGEWMLVDKRTNLSLVNCFDLSQVSICKLHWGTDHLNMELWSEQRAVSKDTPLRICHHYEVRKIN</sequence>
<evidence type="ECO:0008006" key="9">
    <source>
        <dbReference type="Google" id="ProtNLM"/>
    </source>
</evidence>
<gene>
    <name evidence="7" type="ORF">OsI_25777</name>
</gene>
<dbReference type="GO" id="GO:0004553">
    <property type="term" value="F:hydrolase activity, hydrolyzing O-glycosyl compounds"/>
    <property type="evidence" value="ECO:0007669"/>
    <property type="project" value="InterPro"/>
</dbReference>
<dbReference type="EMBL" id="CM000132">
    <property type="protein sequence ID" value="EEC81927.1"/>
    <property type="molecule type" value="Genomic_DNA"/>
</dbReference>
<feature type="chain" id="PRO_5002865308" description="DUF5110 domain-containing protein" evidence="3">
    <location>
        <begin position="22"/>
        <end position="1103"/>
    </location>
</feature>
<evidence type="ECO:0000256" key="2">
    <source>
        <dbReference type="SAM" id="MobiDB-lite"/>
    </source>
</evidence>
<dbReference type="InterPro" id="IPR033403">
    <property type="entry name" value="DUF5110"/>
</dbReference>
<evidence type="ECO:0000256" key="1">
    <source>
        <dbReference type="ARBA" id="ARBA00007806"/>
    </source>
</evidence>
<dbReference type="InterPro" id="IPR011013">
    <property type="entry name" value="Gal_mutarotase_sf_dom"/>
</dbReference>
<name>B8B5H9_ORYSI</name>
<feature type="domain" description="Glycoside hydrolase family 31 TIM barrel" evidence="4">
    <location>
        <begin position="276"/>
        <end position="527"/>
    </location>
</feature>
<evidence type="ECO:0000313" key="7">
    <source>
        <dbReference type="EMBL" id="EEC81927.1"/>
    </source>
</evidence>
<dbReference type="InterPro" id="IPR025887">
    <property type="entry name" value="Glyco_hydro_31_N_dom"/>
</dbReference>
<keyword evidence="3" id="KW-0732">Signal</keyword>
<feature type="domain" description="DUF5110" evidence="6">
    <location>
        <begin position="737"/>
        <end position="805"/>
    </location>
</feature>
<dbReference type="Gene3D" id="3.20.20.80">
    <property type="entry name" value="Glycosidases"/>
    <property type="match status" value="2"/>
</dbReference>
<evidence type="ECO:0000313" key="8">
    <source>
        <dbReference type="Proteomes" id="UP000007015"/>
    </source>
</evidence>
<dbReference type="Gene3D" id="2.60.40.1180">
    <property type="entry name" value="Golgi alpha-mannosidase II"/>
    <property type="match status" value="1"/>
</dbReference>
<dbReference type="PANTHER" id="PTHR22762">
    <property type="entry name" value="ALPHA-GLUCOSIDASE"/>
    <property type="match status" value="1"/>
</dbReference>
<dbReference type="Pfam" id="PF17137">
    <property type="entry name" value="DUF5110"/>
    <property type="match status" value="1"/>
</dbReference>
<reference evidence="7 8" key="1">
    <citation type="journal article" date="2005" name="PLoS Biol.">
        <title>The genomes of Oryza sativa: a history of duplications.</title>
        <authorList>
            <person name="Yu J."/>
            <person name="Wang J."/>
            <person name="Lin W."/>
            <person name="Li S."/>
            <person name="Li H."/>
            <person name="Zhou J."/>
            <person name="Ni P."/>
            <person name="Dong W."/>
            <person name="Hu S."/>
            <person name="Zeng C."/>
            <person name="Zhang J."/>
            <person name="Zhang Y."/>
            <person name="Li R."/>
            <person name="Xu Z."/>
            <person name="Li S."/>
            <person name="Li X."/>
            <person name="Zheng H."/>
            <person name="Cong L."/>
            <person name="Lin L."/>
            <person name="Yin J."/>
            <person name="Geng J."/>
            <person name="Li G."/>
            <person name="Shi J."/>
            <person name="Liu J."/>
            <person name="Lv H."/>
            <person name="Li J."/>
            <person name="Wang J."/>
            <person name="Deng Y."/>
            <person name="Ran L."/>
            <person name="Shi X."/>
            <person name="Wang X."/>
            <person name="Wu Q."/>
            <person name="Li C."/>
            <person name="Ren X."/>
            <person name="Wang J."/>
            <person name="Wang X."/>
            <person name="Li D."/>
            <person name="Liu D."/>
            <person name="Zhang X."/>
            <person name="Ji Z."/>
            <person name="Zhao W."/>
            <person name="Sun Y."/>
            <person name="Zhang Z."/>
            <person name="Bao J."/>
            <person name="Han Y."/>
            <person name="Dong L."/>
            <person name="Ji J."/>
            <person name="Chen P."/>
            <person name="Wu S."/>
            <person name="Liu J."/>
            <person name="Xiao Y."/>
            <person name="Bu D."/>
            <person name="Tan J."/>
            <person name="Yang L."/>
            <person name="Ye C."/>
            <person name="Zhang J."/>
            <person name="Xu J."/>
            <person name="Zhou Y."/>
            <person name="Yu Y."/>
            <person name="Zhang B."/>
            <person name="Zhuang S."/>
            <person name="Wei H."/>
            <person name="Liu B."/>
            <person name="Lei M."/>
            <person name="Yu H."/>
            <person name="Li Y."/>
            <person name="Xu H."/>
            <person name="Wei S."/>
            <person name="He X."/>
            <person name="Fang L."/>
            <person name="Zhang Z."/>
            <person name="Zhang Y."/>
            <person name="Huang X."/>
            <person name="Su Z."/>
            <person name="Tong W."/>
            <person name="Li J."/>
            <person name="Tong Z."/>
            <person name="Li S."/>
            <person name="Ye J."/>
            <person name="Wang L."/>
            <person name="Fang L."/>
            <person name="Lei T."/>
            <person name="Chen C."/>
            <person name="Chen H."/>
            <person name="Xu Z."/>
            <person name="Li H."/>
            <person name="Huang H."/>
            <person name="Zhang F."/>
            <person name="Xu H."/>
            <person name="Li N."/>
            <person name="Zhao C."/>
            <person name="Li S."/>
            <person name="Dong L."/>
            <person name="Huang Y."/>
            <person name="Li L."/>
            <person name="Xi Y."/>
            <person name="Qi Q."/>
            <person name="Li W."/>
            <person name="Zhang B."/>
            <person name="Hu W."/>
            <person name="Zhang Y."/>
            <person name="Tian X."/>
            <person name="Jiao Y."/>
            <person name="Liang X."/>
            <person name="Jin J."/>
            <person name="Gao L."/>
            <person name="Zheng W."/>
            <person name="Hao B."/>
            <person name="Liu S."/>
            <person name="Wang W."/>
            <person name="Yuan L."/>
            <person name="Cao M."/>
            <person name="McDermott J."/>
            <person name="Samudrala R."/>
            <person name="Wang J."/>
            <person name="Wong G.K."/>
            <person name="Yang H."/>
        </authorList>
    </citation>
    <scope>NUCLEOTIDE SEQUENCE [LARGE SCALE GENOMIC DNA]</scope>
    <source>
        <strain evidence="8">cv. 93-11</strain>
    </source>
</reference>
<dbReference type="GO" id="GO:0030246">
    <property type="term" value="F:carbohydrate binding"/>
    <property type="evidence" value="ECO:0007669"/>
    <property type="project" value="InterPro"/>
</dbReference>
<protein>
    <recommendedName>
        <fullName evidence="9">DUF5110 domain-containing protein</fullName>
    </recommendedName>
</protein>
<dbReference type="PROSITE" id="PS00129">
    <property type="entry name" value="GLYCOSYL_HYDROL_F31_1"/>
    <property type="match status" value="1"/>
</dbReference>
<dbReference type="CDD" id="cd14752">
    <property type="entry name" value="GH31_N"/>
    <property type="match status" value="1"/>
</dbReference>
<feature type="compositionally biased region" description="Low complexity" evidence="2">
    <location>
        <begin position="46"/>
        <end position="55"/>
    </location>
</feature>
<dbReference type="AlphaFoldDB" id="B8B5H9"/>
<feature type="domain" description="Glycoside hydrolase family 31 N-terminal" evidence="5">
    <location>
        <begin position="165"/>
        <end position="235"/>
    </location>
</feature>
<dbReference type="InterPro" id="IPR030458">
    <property type="entry name" value="Glyco_hydro_31_AS"/>
</dbReference>
<dbReference type="HOGENOM" id="CLU_000631_4_1_1"/>
<feature type="compositionally biased region" description="Gly residues" evidence="2">
    <location>
        <begin position="57"/>
        <end position="67"/>
    </location>
</feature>
<dbReference type="PANTHER" id="PTHR22762:SF161">
    <property type="entry name" value="OS07G0421300 PROTEIN"/>
    <property type="match status" value="1"/>
</dbReference>
<dbReference type="Proteomes" id="UP000007015">
    <property type="component" value="Chromosome 7"/>
</dbReference>
<evidence type="ECO:0000259" key="4">
    <source>
        <dbReference type="Pfam" id="PF01055"/>
    </source>
</evidence>
<dbReference type="OMA" id="DFTCERA"/>
<dbReference type="Gene3D" id="2.60.40.1760">
    <property type="entry name" value="glycosyl hydrolase (family 31)"/>
    <property type="match status" value="1"/>
</dbReference>
<feature type="compositionally biased region" description="Basic and acidic residues" evidence="2">
    <location>
        <begin position="73"/>
        <end position="83"/>
    </location>
</feature>
<feature type="domain" description="Glycoside hydrolase family 31 TIM barrel" evidence="4">
    <location>
        <begin position="558"/>
        <end position="635"/>
    </location>
</feature>
<comment type="similarity">
    <text evidence="1">Belongs to the glycosyl hydrolase 31 family.</text>
</comment>
<evidence type="ECO:0000259" key="5">
    <source>
        <dbReference type="Pfam" id="PF13802"/>
    </source>
</evidence>
<dbReference type="Pfam" id="PF01055">
    <property type="entry name" value="Glyco_hydro_31_2nd"/>
    <property type="match status" value="2"/>
</dbReference>
<dbReference type="GO" id="GO:0000272">
    <property type="term" value="P:polysaccharide catabolic process"/>
    <property type="evidence" value="ECO:0007669"/>
    <property type="project" value="UniProtKB-ARBA"/>
</dbReference>